<dbReference type="eggNOG" id="COG0457">
    <property type="taxonomic scope" value="Bacteria"/>
</dbReference>
<dbReference type="SUPFAM" id="SSF48452">
    <property type="entry name" value="TPR-like"/>
    <property type="match status" value="2"/>
</dbReference>
<gene>
    <name evidence="1" type="ORF">HMPREF9081_0237</name>
</gene>
<evidence type="ECO:0000313" key="1">
    <source>
        <dbReference type="EMBL" id="EGK62490.1"/>
    </source>
</evidence>
<evidence type="ECO:0000313" key="2">
    <source>
        <dbReference type="Proteomes" id="UP000004067"/>
    </source>
</evidence>
<dbReference type="STRING" id="888060.HMPREF9081_0237"/>
<protein>
    <submittedName>
        <fullName evidence="1">Tetratricopeptide repeat family protein</fullName>
    </submittedName>
</protein>
<dbReference type="AlphaFoldDB" id="F5RIQ8"/>
<comment type="caution">
    <text evidence="1">The sequence shown here is derived from an EMBL/GenBank/DDBJ whole genome shotgun (WGS) entry which is preliminary data.</text>
</comment>
<dbReference type="InterPro" id="IPR019734">
    <property type="entry name" value="TPR_rpt"/>
</dbReference>
<dbReference type="Gene3D" id="1.25.40.10">
    <property type="entry name" value="Tetratricopeptide repeat domain"/>
    <property type="match status" value="2"/>
</dbReference>
<dbReference type="Pfam" id="PF14559">
    <property type="entry name" value="TPR_19"/>
    <property type="match status" value="1"/>
</dbReference>
<dbReference type="eggNOG" id="COG4783">
    <property type="taxonomic scope" value="Bacteria"/>
</dbReference>
<proteinExistence type="predicted"/>
<accession>F5RIQ8</accession>
<dbReference type="SMART" id="SM00028">
    <property type="entry name" value="TPR"/>
    <property type="match status" value="3"/>
</dbReference>
<keyword evidence="2" id="KW-1185">Reference proteome</keyword>
<reference evidence="1 2" key="1">
    <citation type="submission" date="2011-04" db="EMBL/GenBank/DDBJ databases">
        <authorList>
            <person name="Muzny D."/>
            <person name="Qin X."/>
            <person name="Deng J."/>
            <person name="Jiang H."/>
            <person name="Liu Y."/>
            <person name="Qu J."/>
            <person name="Song X.-Z."/>
            <person name="Zhang L."/>
            <person name="Thornton R."/>
            <person name="Coyle M."/>
            <person name="Francisco L."/>
            <person name="Jackson L."/>
            <person name="Javaid M."/>
            <person name="Korchina V."/>
            <person name="Kovar C."/>
            <person name="Mata R."/>
            <person name="Mathew T."/>
            <person name="Ngo R."/>
            <person name="Nguyen L."/>
            <person name="Nguyen N."/>
            <person name="Okwuonu G."/>
            <person name="Ongeri F."/>
            <person name="Pham C."/>
            <person name="Simmons D."/>
            <person name="Wilczek-Boney K."/>
            <person name="Hale W."/>
            <person name="Jakkamsetti A."/>
            <person name="Pham P."/>
            <person name="Ruth R."/>
            <person name="San Lucas F."/>
            <person name="Warren J."/>
            <person name="Zhang J."/>
            <person name="Zhao Z."/>
            <person name="Zhou C."/>
            <person name="Zhu D."/>
            <person name="Lee S."/>
            <person name="Bess C."/>
            <person name="Blankenburg K."/>
            <person name="Forbes L."/>
            <person name="Fu Q."/>
            <person name="Gubbala S."/>
            <person name="Hirani K."/>
            <person name="Jayaseelan J.C."/>
            <person name="Lara F."/>
            <person name="Munidasa M."/>
            <person name="Palculict T."/>
            <person name="Patil S."/>
            <person name="Pu L.-L."/>
            <person name="Saada N."/>
            <person name="Tang L."/>
            <person name="Weissenberger G."/>
            <person name="Zhu Y."/>
            <person name="Hemphill L."/>
            <person name="Shang Y."/>
            <person name="Youmans B."/>
            <person name="Ayvaz T."/>
            <person name="Ross M."/>
            <person name="Santibanez J."/>
            <person name="Aqrawi P."/>
            <person name="Gross S."/>
            <person name="Joshi V."/>
            <person name="Fowler G."/>
            <person name="Nazareth L."/>
            <person name="Reid J."/>
            <person name="Worley K."/>
            <person name="Petrosino J."/>
            <person name="Highlander S."/>
            <person name="Gibbs R."/>
        </authorList>
    </citation>
    <scope>NUCLEOTIDE SEQUENCE [LARGE SCALE GENOMIC DNA]</scope>
    <source>
        <strain evidence="1 2">DSM 2778</strain>
    </source>
</reference>
<dbReference type="HOGENOM" id="CLU_340065_0_0_9"/>
<dbReference type="InterPro" id="IPR011990">
    <property type="entry name" value="TPR-like_helical_dom_sf"/>
</dbReference>
<dbReference type="Proteomes" id="UP000004067">
    <property type="component" value="Unassembled WGS sequence"/>
</dbReference>
<dbReference type="EMBL" id="AFHQ01000004">
    <property type="protein sequence ID" value="EGK62490.1"/>
    <property type="molecule type" value="Genomic_DNA"/>
</dbReference>
<dbReference type="RefSeq" id="WP_006305047.1">
    <property type="nucleotide sequence ID" value="NZ_GL892076.1"/>
</dbReference>
<organism evidence="1 2">
    <name type="scientific">Centipeda periodontii DSM 2778</name>
    <dbReference type="NCBI Taxonomy" id="888060"/>
    <lineage>
        <taxon>Bacteria</taxon>
        <taxon>Bacillati</taxon>
        <taxon>Bacillota</taxon>
        <taxon>Negativicutes</taxon>
        <taxon>Selenomonadales</taxon>
        <taxon>Selenomonadaceae</taxon>
        <taxon>Centipeda</taxon>
    </lineage>
</organism>
<name>F5RIQ8_9FIRM</name>
<sequence length="843" mass="95808">MTLLEQCQIWHENNEFQKIIAEIEALPSEERTPELDSELARAYNNAASAEDRAYFEKAIGLLAPHANYFAGDHLWNFRMGYAYYYLDREDRALPYFEAALAALPGDADTKSMIAYCHKDLSLPLFQRPFRTRVQEAWAAFENIEAELRARMDAGSDHGEELIERCDTVLHIAFDDVSFELGKGGAKYELILTPEGMRAKLFPLIYFARHAPASVREHWDIRVGRTASLGALRTGDYSIEMRDVAVWFTQEGEGIALMVYCEKLLPLLKEDENRAWWMLSTIVDQALGEIASIRLIHDFEIIDTPKEEPPMLLTDLPKALEEAGLSLDSDAEDYLKHSYLAYEREPQDISDTSWRFDVYTGSTRLPSILSAYTENDATLVDMYHADGIVAGFLAYPLTDALRTDSEAPLAFRDALMTAIERDTKEPDAVTFLGGATGTDCGYLDFLAWDLRAVLDAANGFLEQTDLPWAVFHSFRRDANSVSLFDRTEEDDGAEQETPAAAKSSLLSPAAVRKLKAMDDGSTGYFYKMFHYLESYIKNGTIKGNFTREEAYADLDIALWYAYACNNLNTYESYYRTTQWLPAAEANARGCGTYYYRYAVALMYCGRLDDALRMAEKGAQEEPDYPWTYLQLGKLRAHFGDRDGARAAVQKGLALVPDDHEFLTLAREIEEGATIEQMSYHWIDPEFDKELQEASEAGENWEAHGDADEEMYDKQRVISCITTNKAGLAYFKQLFRPDPKNYERNAPYCSFDYPVGDTTVRLVFHMNEAGLSKRDPAWLRTQKERLDDGHWLKRVDDAGTGALTAVHYGLDNQVTLAYQYPWQEKCVYIPLDEDGNPMDETSEEQ</sequence>
<dbReference type="OrthoDB" id="4827574at2"/>